<proteinExistence type="predicted"/>
<name>A0ABP9ZZE3_9GAMM</name>
<gene>
    <name evidence="1" type="ORF">NBRC116585_15920</name>
</gene>
<evidence type="ECO:0000313" key="1">
    <source>
        <dbReference type="EMBL" id="GAA6145474.1"/>
    </source>
</evidence>
<sequence>MAEELLSSLLQAASANGMDTTSADRTSVELKAITLRKKDGTSENLLTRASINKK</sequence>
<dbReference type="Proteomes" id="UP001481413">
    <property type="component" value="Unassembled WGS sequence"/>
</dbReference>
<protein>
    <submittedName>
        <fullName evidence="1">Uncharacterized protein</fullName>
    </submittedName>
</protein>
<dbReference type="EMBL" id="BAABWH010000004">
    <property type="protein sequence ID" value="GAA6145474.1"/>
    <property type="molecule type" value="Genomic_DNA"/>
</dbReference>
<organism evidence="1 2">
    <name type="scientific">Thalassolituus maritimus</name>
    <dbReference type="NCBI Taxonomy" id="484498"/>
    <lineage>
        <taxon>Bacteria</taxon>
        <taxon>Pseudomonadati</taxon>
        <taxon>Pseudomonadota</taxon>
        <taxon>Gammaproteobacteria</taxon>
        <taxon>Oceanospirillales</taxon>
        <taxon>Oceanospirillaceae</taxon>
        <taxon>Thalassolituus</taxon>
    </lineage>
</organism>
<comment type="caution">
    <text evidence="1">The sequence shown here is derived from an EMBL/GenBank/DDBJ whole genome shotgun (WGS) entry which is preliminary data.</text>
</comment>
<keyword evidence="2" id="KW-1185">Reference proteome</keyword>
<evidence type="ECO:0000313" key="2">
    <source>
        <dbReference type="Proteomes" id="UP001481413"/>
    </source>
</evidence>
<accession>A0ABP9ZZE3</accession>
<reference evidence="1 2" key="1">
    <citation type="submission" date="2024-04" db="EMBL/GenBank/DDBJ databases">
        <title>Draft genome sequence of Thalassolituus maritimus NBRC 116585.</title>
        <authorList>
            <person name="Miyakawa T."/>
            <person name="Kusuya Y."/>
            <person name="Miura T."/>
        </authorList>
    </citation>
    <scope>NUCLEOTIDE SEQUENCE [LARGE SCALE GENOMIC DNA]</scope>
    <source>
        <strain evidence="1 2">5NW40-0001</strain>
    </source>
</reference>